<feature type="domain" description="5'-3' exoribonuclease 1 SH3-like" evidence="7">
    <location>
        <begin position="1283"/>
        <end position="1354"/>
    </location>
</feature>
<comment type="caution">
    <text evidence="8">The sequence shown here is derived from an EMBL/GenBank/DDBJ whole genome shotgun (WGS) entry which is preliminary data.</text>
</comment>
<evidence type="ECO:0000259" key="5">
    <source>
        <dbReference type="Pfam" id="PF03159"/>
    </source>
</evidence>
<dbReference type="PANTHER" id="PTHR12341:SF7">
    <property type="entry name" value="5'-3' EXORIBONUCLEASE 1"/>
    <property type="match status" value="1"/>
</dbReference>
<evidence type="ECO:0000259" key="6">
    <source>
        <dbReference type="Pfam" id="PF17846"/>
    </source>
</evidence>
<dbReference type="CDD" id="cd18673">
    <property type="entry name" value="PIN_XRN1-2-like"/>
    <property type="match status" value="1"/>
</dbReference>
<dbReference type="InterPro" id="IPR041385">
    <property type="entry name" value="SH3_12"/>
</dbReference>
<sequence length="1385" mass="157859">MGVPGFFKWLAQRYPLICETYRGSAAEKDDAFRLLKSIERGDDAEDSGLVPDGFDNLYLDVNGIIHNCSHSIEELSQGLQCEEDIFVLIFQYINNLVKIVRPRQLLYLAIDGVAPRAKIMQQRDRRFRSARDSNRDEVVFQTIQEENGDDTVITAKDEEKFKFDPIQITPGTPFMERLSVRLQYFAHMMIHENKAWKDLKIVVSGADVPGEGEHKIMEYIRNDKSRRHDAARGSQPPRYISHCIYGLDADLIMLSLATHEPYVCLLREQIYFFNKQTNSRMMMNMNDYILLHIGILREYILYDMVSPEPLLRLPRTIDRVVDDFVFMSMFMGNDFLPHGKFAKISDGGLNTYITVYNKYLEARFKENPNGDIWLVSGCGEINCGNLLLFLALLVKRESNRVTDELRSGLDLKKHETRRSNKHIKGDITVIDVANWCINKDPTEFKSKYNGPPKSFNEWRSRYYLAKMGIASDVIVHKKKEDIDPEAPPITVHEAVRDYLEGIQWVMYYYYRGVPSWSWYLKCKYAPLLVDVRAYVRRLKQTFERSGNRPSGGPNVPLTLSQALNLSFNLSEPFTPFQQLMMVLPPAAAHFLPTVFANLITDPESPLRKYYPETFDIDMDDTNVHWGGVTLLPVVPPPMLLSLMNGALMAQGEEKFVFGPKNKLLYLESNKISEEEKMRNSVGIARVYFYDPSCEAKTIKSPMQTFGDITHCLVTYKPFFNPTLRRGQTFPVELMMYDPRSQSNYTNKRGYNIWFPSLDALPFETFKRSGVRVFHMKAYLPSVYLWLRQPLHRGAVRNFTTAPKAKYITVGYPYQHIGRLEAIHTPYVTIKDGCLYMGEPREVGNMLTRIKRDLEQSGIVVGLKCPDPNIKASQENETRQLSSQLLLKMIHGLPGCELSPNMTSVRVARSIGLDHVCENVVVEYRVLDNNLQDTTTTEMALITFVRFVDHVEEGVPQLKRSVYRDEMGSKTEVALSNQLNEMMALKNAIREHEFTYGKYSKPLIKVICIMEGSLYGSVGAIHSVGNTFEEISAVFPIPDYRVTIAANAVQLYETNTRIANIVSAKVEKTWYSFDYICSTANLTQVAAMAILHLLTTGQFHDDIGMNLVLWNDDKGCVMCLPGYTRCPENLLTDPDMTDPDKLLSCVEYSNAVLDLIEDYREHCPELFEYFEKNNVKPNYGAKGGYRFHVTVESIFTGTPEVVEYKKAQLLKYVGKQAFRNLKLVPGVYDCLASEDIAAISSVYDEKVDVDTASSPQCKLVKVSHIKHLHIPSYHTGTVFVREEDVTLGQCVVYINHNETVPLGTRGTVVGIYPQNADGTAIIFEVLLEKTFVGASGLFGRCDKMRGIFVTISEILPLYRDSTAEISAWSAVNQAHDRNNAPYISYV</sequence>
<evidence type="ECO:0000256" key="1">
    <source>
        <dbReference type="ARBA" id="ARBA00022722"/>
    </source>
</evidence>
<evidence type="ECO:0000313" key="9">
    <source>
        <dbReference type="Proteomes" id="UP001057455"/>
    </source>
</evidence>
<evidence type="ECO:0000256" key="4">
    <source>
        <dbReference type="ARBA" id="ARBA00038299"/>
    </source>
</evidence>
<evidence type="ECO:0000259" key="7">
    <source>
        <dbReference type="Pfam" id="PF18129"/>
    </source>
</evidence>
<organism evidence="8 9">
    <name type="scientific">Babesia ovis</name>
    <dbReference type="NCBI Taxonomy" id="5869"/>
    <lineage>
        <taxon>Eukaryota</taxon>
        <taxon>Sar</taxon>
        <taxon>Alveolata</taxon>
        <taxon>Apicomplexa</taxon>
        <taxon>Aconoidasida</taxon>
        <taxon>Piroplasmida</taxon>
        <taxon>Babesiidae</taxon>
        <taxon>Babesia</taxon>
    </lineage>
</organism>
<dbReference type="OrthoDB" id="372487at2759"/>
<evidence type="ECO:0000256" key="2">
    <source>
        <dbReference type="ARBA" id="ARBA00022801"/>
    </source>
</evidence>
<dbReference type="PANTHER" id="PTHR12341">
    <property type="entry name" value="5'-&gt;3' EXORIBONUCLEASE"/>
    <property type="match status" value="1"/>
</dbReference>
<name>A0A9W5TDU6_BABOV</name>
<comment type="similarity">
    <text evidence="4">Belongs to the 5'-3' exonuclease family.</text>
</comment>
<dbReference type="EMBL" id="BLIY01000017">
    <property type="protein sequence ID" value="GFE54993.1"/>
    <property type="molecule type" value="Genomic_DNA"/>
</dbReference>
<dbReference type="GO" id="GO:0000956">
    <property type="term" value="P:nuclear-transcribed mRNA catabolic process"/>
    <property type="evidence" value="ECO:0007669"/>
    <property type="project" value="TreeGrafter"/>
</dbReference>
<proteinExistence type="inferred from homology"/>
<dbReference type="GO" id="GO:0003723">
    <property type="term" value="F:RNA binding"/>
    <property type="evidence" value="ECO:0007669"/>
    <property type="project" value="TreeGrafter"/>
</dbReference>
<dbReference type="Pfam" id="PF03159">
    <property type="entry name" value="XRN_N"/>
    <property type="match status" value="1"/>
</dbReference>
<dbReference type="GO" id="GO:0004534">
    <property type="term" value="F:5'-3' RNA exonuclease activity"/>
    <property type="evidence" value="ECO:0007669"/>
    <property type="project" value="TreeGrafter"/>
</dbReference>
<dbReference type="Pfam" id="PF17846">
    <property type="entry name" value="XRN_M"/>
    <property type="match status" value="3"/>
</dbReference>
<feature type="domain" description="Xrn1 helical" evidence="6">
    <location>
        <begin position="458"/>
        <end position="544"/>
    </location>
</feature>
<dbReference type="InterPro" id="IPR027073">
    <property type="entry name" value="5_3_exoribonuclease"/>
</dbReference>
<feature type="domain" description="Xrn1 helical" evidence="6">
    <location>
        <begin position="561"/>
        <end position="666"/>
    </location>
</feature>
<accession>A0A9W5TDU6</accession>
<evidence type="ECO:0000256" key="3">
    <source>
        <dbReference type="ARBA" id="ARBA00022839"/>
    </source>
</evidence>
<keyword evidence="1" id="KW-0540">Nuclease</keyword>
<evidence type="ECO:0000313" key="8">
    <source>
        <dbReference type="EMBL" id="GFE54993.1"/>
    </source>
</evidence>
<dbReference type="Gene3D" id="3.40.50.12390">
    <property type="match status" value="2"/>
</dbReference>
<dbReference type="Proteomes" id="UP001057455">
    <property type="component" value="Unassembled WGS sequence"/>
</dbReference>
<dbReference type="Gene3D" id="1.25.40.1050">
    <property type="match status" value="1"/>
</dbReference>
<feature type="domain" description="Xrn1 helical" evidence="6">
    <location>
        <begin position="317"/>
        <end position="399"/>
    </location>
</feature>
<reference evidence="8" key="1">
    <citation type="submission" date="2019-12" db="EMBL/GenBank/DDBJ databases">
        <title>Genome sequence of Babesia ovis.</title>
        <authorList>
            <person name="Yamagishi J."/>
            <person name="Sevinc F."/>
            <person name="Xuan X."/>
        </authorList>
    </citation>
    <scope>NUCLEOTIDE SEQUENCE</scope>
    <source>
        <strain evidence="8">Selcuk</strain>
    </source>
</reference>
<dbReference type="Pfam" id="PF18129">
    <property type="entry name" value="SH3_12"/>
    <property type="match status" value="1"/>
</dbReference>
<dbReference type="InterPro" id="IPR004859">
    <property type="entry name" value="Xrn1_N"/>
</dbReference>
<dbReference type="InterPro" id="IPR041412">
    <property type="entry name" value="Xrn1_helical"/>
</dbReference>
<keyword evidence="9" id="KW-1185">Reference proteome</keyword>
<dbReference type="InterPro" id="IPR047008">
    <property type="entry name" value="XRN1_SH3_sf"/>
</dbReference>
<keyword evidence="2" id="KW-0378">Hydrolase</keyword>
<dbReference type="Gene3D" id="2.30.30.750">
    <property type="match status" value="1"/>
</dbReference>
<gene>
    <name evidence="8" type="ORF">BaOVIS_023970</name>
</gene>
<feature type="domain" description="Xrn1 N-terminal" evidence="5">
    <location>
        <begin position="1"/>
        <end position="269"/>
    </location>
</feature>
<dbReference type="GO" id="GO:0005634">
    <property type="term" value="C:nucleus"/>
    <property type="evidence" value="ECO:0007669"/>
    <property type="project" value="TreeGrafter"/>
</dbReference>
<keyword evidence="3" id="KW-0269">Exonuclease</keyword>
<protein>
    <submittedName>
        <fullName evidence="8">Uncharacterized protein</fullName>
    </submittedName>
</protein>